<dbReference type="EMBL" id="LJQP01000154">
    <property type="protein sequence ID" value="KPX72094.1"/>
    <property type="molecule type" value="Genomic_DNA"/>
</dbReference>
<dbReference type="Proteomes" id="UP000050265">
    <property type="component" value="Unassembled WGS sequence"/>
</dbReference>
<keyword evidence="1" id="KW-1133">Transmembrane helix</keyword>
<feature type="transmembrane region" description="Helical" evidence="1">
    <location>
        <begin position="68"/>
        <end position="86"/>
    </location>
</feature>
<name>A0A0P9TCZ6_PSEAV</name>
<keyword evidence="1" id="KW-0472">Membrane</keyword>
<organism evidence="2 3">
    <name type="scientific">Pseudomonas amygdali pv. lachrymans</name>
    <name type="common">Pseudomonas syringae pv. lachrymans</name>
    <dbReference type="NCBI Taxonomy" id="53707"/>
    <lineage>
        <taxon>Bacteria</taxon>
        <taxon>Pseudomonadati</taxon>
        <taxon>Pseudomonadota</taxon>
        <taxon>Gammaproteobacteria</taxon>
        <taxon>Pseudomonadales</taxon>
        <taxon>Pseudomonadaceae</taxon>
        <taxon>Pseudomonas</taxon>
        <taxon>Pseudomonas amygdali</taxon>
    </lineage>
</organism>
<dbReference type="AlphaFoldDB" id="A0A0P9TCZ6"/>
<protein>
    <submittedName>
        <fullName evidence="2">TraR protein</fullName>
    </submittedName>
</protein>
<evidence type="ECO:0000256" key="1">
    <source>
        <dbReference type="SAM" id="Phobius"/>
    </source>
</evidence>
<dbReference type="Pfam" id="PF20535">
    <property type="entry name" value="DUF6750"/>
    <property type="match status" value="1"/>
</dbReference>
<keyword evidence="1" id="KW-0812">Transmembrane</keyword>
<sequence>MVMSKDVMLCAAVRLSVFKDGLRQRALKCLTAAMAANPVLAFAGAAGADIAGMGDSAAVGATSLKKSALTIAQFVGVIFVIGGLVAAKNKKDNPQIKIGAIVASILFGVCLVVVPEIIKRSQAQVGLAPVDVG</sequence>
<dbReference type="PATRIC" id="fig|53707.9.peg.2913"/>
<evidence type="ECO:0000313" key="3">
    <source>
        <dbReference type="Proteomes" id="UP000050265"/>
    </source>
</evidence>
<comment type="caution">
    <text evidence="2">The sequence shown here is derived from an EMBL/GenBank/DDBJ whole genome shotgun (WGS) entry which is preliminary data.</text>
</comment>
<feature type="transmembrane region" description="Helical" evidence="1">
    <location>
        <begin position="98"/>
        <end position="118"/>
    </location>
</feature>
<dbReference type="InterPro" id="IPR046638">
    <property type="entry name" value="DUF6750"/>
</dbReference>
<reference evidence="2 3" key="1">
    <citation type="submission" date="2015-09" db="EMBL/GenBank/DDBJ databases">
        <title>Genome announcement of multiple Pseudomonas syringae strains.</title>
        <authorList>
            <person name="Thakur S."/>
            <person name="Wang P.W."/>
            <person name="Gong Y."/>
            <person name="Weir B.S."/>
            <person name="Guttman D.S."/>
        </authorList>
    </citation>
    <scope>NUCLEOTIDE SEQUENCE [LARGE SCALE GENOMIC DNA]</scope>
    <source>
        <strain evidence="2 3">ICMP3507</strain>
    </source>
</reference>
<gene>
    <name evidence="2" type="ORF">ALO35_100555</name>
</gene>
<proteinExistence type="predicted"/>
<accession>A0A0P9TCZ6</accession>
<evidence type="ECO:0000313" key="2">
    <source>
        <dbReference type="EMBL" id="KPX72094.1"/>
    </source>
</evidence>
<feature type="transmembrane region" description="Helical" evidence="1">
    <location>
        <begin position="29"/>
        <end position="48"/>
    </location>
</feature>